<keyword evidence="2" id="KW-0472">Membrane</keyword>
<proteinExistence type="predicted"/>
<feature type="coiled-coil region" evidence="1">
    <location>
        <begin position="111"/>
        <end position="163"/>
    </location>
</feature>
<dbReference type="RefSeq" id="WP_102714955.1">
    <property type="nucleotide sequence ID" value="NZ_PJKA01000013.1"/>
</dbReference>
<dbReference type="Proteomes" id="UP000236000">
    <property type="component" value="Unassembled WGS sequence"/>
</dbReference>
<evidence type="ECO:0000256" key="1">
    <source>
        <dbReference type="SAM" id="Coils"/>
    </source>
</evidence>
<evidence type="ECO:0000313" key="3">
    <source>
        <dbReference type="EMBL" id="PNC16908.1"/>
    </source>
</evidence>
<sequence length="338" mass="38902">MRYLLLILLLAGGYYGWDYYQTGLAPQHEAIKAMEQEPYPELDAARERFDEAAELHEQQAARLQAAIQRKEEAIRKYWDAQMEKADQSAAGQKTLPADKGKPNVRSVESRIARLLEQYDQRSADVEELKSKLDTTRQQLASARDRLQEQIRQVETRLDINRIQRAEASNTKSRDFKVTENRADLLKLQASLPQELDRVNRKGEALVREQTAAYEKAKRELTLFQNKVDRQIASLRDSMNSPLAEEYDETEILSEDPQFRTLIAPYDQAVSHEETLAMRTEADVEEQAKVLHGLQRVRDGKIEGERSRLKQEEEIFFTAAAVIGVVLLISILLSFSKRR</sequence>
<reference evidence="3 4" key="1">
    <citation type="journal article" date="2017" name="BMC Genomics">
        <title>Genome sequencing of 39 Akkermansia muciniphila isolates reveals its population structure, genomic and functional diverisity, and global distribution in mammalian gut microbiotas.</title>
        <authorList>
            <person name="Guo X."/>
            <person name="Li S."/>
            <person name="Zhang J."/>
            <person name="Wu F."/>
            <person name="Li X."/>
            <person name="Wu D."/>
            <person name="Zhang M."/>
            <person name="Ou Z."/>
            <person name="Jie Z."/>
            <person name="Yan Q."/>
            <person name="Li P."/>
            <person name="Yi J."/>
            <person name="Peng Y."/>
        </authorList>
    </citation>
    <scope>NUCLEOTIDE SEQUENCE [LARGE SCALE GENOMIC DNA]</scope>
    <source>
        <strain evidence="3 4">GP24</strain>
    </source>
</reference>
<keyword evidence="1" id="KW-0175">Coiled coil</keyword>
<feature type="coiled-coil region" evidence="1">
    <location>
        <begin position="42"/>
        <end position="76"/>
    </location>
</feature>
<evidence type="ECO:0008006" key="5">
    <source>
        <dbReference type="Google" id="ProtNLM"/>
    </source>
</evidence>
<gene>
    <name evidence="3" type="ORF">CXU22_09640</name>
</gene>
<dbReference type="AlphaFoldDB" id="A0A2N8HAM8"/>
<dbReference type="OrthoDB" id="199671at2"/>
<organism evidence="3 4">
    <name type="scientific">Akkermansia muciniphila</name>
    <dbReference type="NCBI Taxonomy" id="239935"/>
    <lineage>
        <taxon>Bacteria</taxon>
        <taxon>Pseudomonadati</taxon>
        <taxon>Verrucomicrobiota</taxon>
        <taxon>Verrucomicrobiia</taxon>
        <taxon>Verrucomicrobiales</taxon>
        <taxon>Akkermansiaceae</taxon>
        <taxon>Akkermansia</taxon>
    </lineage>
</organism>
<dbReference type="EMBL" id="PJKA01000013">
    <property type="protein sequence ID" value="PNC16908.1"/>
    <property type="molecule type" value="Genomic_DNA"/>
</dbReference>
<accession>A0A2N8HAM8</accession>
<name>A0A2N8HAM8_9BACT</name>
<keyword evidence="2" id="KW-0812">Transmembrane</keyword>
<evidence type="ECO:0000256" key="2">
    <source>
        <dbReference type="SAM" id="Phobius"/>
    </source>
</evidence>
<evidence type="ECO:0000313" key="4">
    <source>
        <dbReference type="Proteomes" id="UP000236000"/>
    </source>
</evidence>
<keyword evidence="2" id="KW-1133">Transmembrane helix</keyword>
<comment type="caution">
    <text evidence="3">The sequence shown here is derived from an EMBL/GenBank/DDBJ whole genome shotgun (WGS) entry which is preliminary data.</text>
</comment>
<feature type="transmembrane region" description="Helical" evidence="2">
    <location>
        <begin position="314"/>
        <end position="334"/>
    </location>
</feature>
<protein>
    <recommendedName>
        <fullName evidence="5">Chromosome partition protein Smc</fullName>
    </recommendedName>
</protein>